<dbReference type="GO" id="GO:0032044">
    <property type="term" value="C:DSIF complex"/>
    <property type="evidence" value="ECO:0007669"/>
    <property type="project" value="TreeGrafter"/>
</dbReference>
<dbReference type="GO" id="GO:0003729">
    <property type="term" value="F:mRNA binding"/>
    <property type="evidence" value="ECO:0007669"/>
    <property type="project" value="TreeGrafter"/>
</dbReference>
<reference evidence="3 4" key="1">
    <citation type="journal article" date="2015" name="Genome Biol.">
        <title>Comparative genomics of Steinernema reveals deeply conserved gene regulatory networks.</title>
        <authorList>
            <person name="Dillman A.R."/>
            <person name="Macchietto M."/>
            <person name="Porter C.F."/>
            <person name="Rogers A."/>
            <person name="Williams B."/>
            <person name="Antoshechkin I."/>
            <person name="Lee M.M."/>
            <person name="Goodwin Z."/>
            <person name="Lu X."/>
            <person name="Lewis E.E."/>
            <person name="Goodrich-Blair H."/>
            <person name="Stock S.P."/>
            <person name="Adams B.J."/>
            <person name="Sternberg P.W."/>
            <person name="Mortazavi A."/>
        </authorList>
    </citation>
    <scope>NUCLEOTIDE SEQUENCE [LARGE SCALE GENOMIC DNA]</scope>
    <source>
        <strain evidence="3 4">ALL</strain>
    </source>
</reference>
<gene>
    <name evidence="3" type="ORF">L596_021268</name>
</gene>
<name>A0A4U5MI58_STECR</name>
<dbReference type="PANTHER" id="PTHR11125">
    <property type="entry name" value="SUPPRESSOR OF TY 5"/>
    <property type="match status" value="1"/>
</dbReference>
<sequence length="171" mass="19772">MTPSVGSKITQKQKHQNTNHQPKNDVLGQQVKFCGVTWSQTTKTRMRKKKKTERRKKRRAAAATRRSKKRRRRNRPKGSDFILDDVDVEEGLKGIVCIEAFKKTHVAQAIEGISNLNPYVDNIKMVAIKEMVETLKVVKDIPHIKKGAFVRLKRTLYKEDFGFVWRRSPSA</sequence>
<comment type="caution">
    <text evidence="3">The sequence shown here is derived from an EMBL/GenBank/DDBJ whole genome shotgun (WGS) entry which is preliminary data.</text>
</comment>
<dbReference type="Gene3D" id="3.30.70.940">
    <property type="entry name" value="NusG, N-terminal domain"/>
    <property type="match status" value="1"/>
</dbReference>
<dbReference type="GO" id="GO:0032784">
    <property type="term" value="P:regulation of DNA-templated transcription elongation"/>
    <property type="evidence" value="ECO:0007669"/>
    <property type="project" value="InterPro"/>
</dbReference>
<evidence type="ECO:0000259" key="2">
    <source>
        <dbReference type="Pfam" id="PF03439"/>
    </source>
</evidence>
<reference evidence="3 4" key="2">
    <citation type="journal article" date="2019" name="G3 (Bethesda)">
        <title>Hybrid Assembly of the Genome of the Entomopathogenic Nematode Steinernema carpocapsae Identifies the X-Chromosome.</title>
        <authorList>
            <person name="Serra L."/>
            <person name="Macchietto M."/>
            <person name="Macias-Munoz A."/>
            <person name="McGill C.J."/>
            <person name="Rodriguez I.M."/>
            <person name="Rodriguez B."/>
            <person name="Murad R."/>
            <person name="Mortazavi A."/>
        </authorList>
    </citation>
    <scope>NUCLEOTIDE SEQUENCE [LARGE SCALE GENOMIC DNA]</scope>
    <source>
        <strain evidence="3 4">ALL</strain>
    </source>
</reference>
<organism evidence="3 4">
    <name type="scientific">Steinernema carpocapsae</name>
    <name type="common">Entomopathogenic nematode</name>
    <dbReference type="NCBI Taxonomy" id="34508"/>
    <lineage>
        <taxon>Eukaryota</taxon>
        <taxon>Metazoa</taxon>
        <taxon>Ecdysozoa</taxon>
        <taxon>Nematoda</taxon>
        <taxon>Chromadorea</taxon>
        <taxon>Rhabditida</taxon>
        <taxon>Tylenchina</taxon>
        <taxon>Panagrolaimomorpha</taxon>
        <taxon>Strongyloidoidea</taxon>
        <taxon>Steinernematidae</taxon>
        <taxon>Steinernema</taxon>
    </lineage>
</organism>
<proteinExistence type="predicted"/>
<dbReference type="EMBL" id="AZBU02000007">
    <property type="protein sequence ID" value="TKR69067.1"/>
    <property type="molecule type" value="Genomic_DNA"/>
</dbReference>
<feature type="domain" description="NGN" evidence="2">
    <location>
        <begin position="88"/>
        <end position="135"/>
    </location>
</feature>
<dbReference type="OrthoDB" id="28901at2759"/>
<keyword evidence="4" id="KW-1185">Reference proteome</keyword>
<feature type="compositionally biased region" description="Basic residues" evidence="1">
    <location>
        <begin position="44"/>
        <end position="76"/>
    </location>
</feature>
<dbReference type="Pfam" id="PF03439">
    <property type="entry name" value="Spt5-NGN"/>
    <property type="match status" value="1"/>
</dbReference>
<feature type="region of interest" description="Disordered" evidence="1">
    <location>
        <begin position="1"/>
        <end position="79"/>
    </location>
</feature>
<dbReference type="GO" id="GO:0006368">
    <property type="term" value="P:transcription elongation by RNA polymerase II"/>
    <property type="evidence" value="ECO:0007669"/>
    <property type="project" value="TreeGrafter"/>
</dbReference>
<feature type="compositionally biased region" description="Polar residues" evidence="1">
    <location>
        <begin position="1"/>
        <end position="10"/>
    </location>
</feature>
<dbReference type="InterPro" id="IPR005100">
    <property type="entry name" value="NGN-domain"/>
</dbReference>
<protein>
    <recommendedName>
        <fullName evidence="2">NGN domain-containing protein</fullName>
    </recommendedName>
</protein>
<accession>A0A4U5MI58</accession>
<dbReference type="AlphaFoldDB" id="A0A4U5MI58"/>
<evidence type="ECO:0000313" key="3">
    <source>
        <dbReference type="EMBL" id="TKR69067.1"/>
    </source>
</evidence>
<dbReference type="InterPro" id="IPR039659">
    <property type="entry name" value="SPT5"/>
</dbReference>
<dbReference type="STRING" id="34508.A0A4U5MI58"/>
<dbReference type="GO" id="GO:0006357">
    <property type="term" value="P:regulation of transcription by RNA polymerase II"/>
    <property type="evidence" value="ECO:0007669"/>
    <property type="project" value="InterPro"/>
</dbReference>
<dbReference type="InterPro" id="IPR036735">
    <property type="entry name" value="NGN_dom_sf"/>
</dbReference>
<dbReference type="PANTHER" id="PTHR11125:SF7">
    <property type="entry name" value="TRANSCRIPTION ELONGATION FACTOR SPT5"/>
    <property type="match status" value="1"/>
</dbReference>
<evidence type="ECO:0000313" key="4">
    <source>
        <dbReference type="Proteomes" id="UP000298663"/>
    </source>
</evidence>
<dbReference type="Proteomes" id="UP000298663">
    <property type="component" value="Unassembled WGS sequence"/>
</dbReference>
<evidence type="ECO:0000256" key="1">
    <source>
        <dbReference type="SAM" id="MobiDB-lite"/>
    </source>
</evidence>